<dbReference type="WBParaSite" id="PDA_v2.g424.t1">
    <property type="protein sequence ID" value="PDA_v2.g424.t1"/>
    <property type="gene ID" value="PDA_v2.g424"/>
</dbReference>
<dbReference type="AlphaFoldDB" id="A0A914QL16"/>
<evidence type="ECO:0000313" key="1">
    <source>
        <dbReference type="Proteomes" id="UP000887578"/>
    </source>
</evidence>
<keyword evidence="1" id="KW-1185">Reference proteome</keyword>
<name>A0A914QL16_9BILA</name>
<accession>A0A914QL16</accession>
<dbReference type="Proteomes" id="UP000887578">
    <property type="component" value="Unplaced"/>
</dbReference>
<evidence type="ECO:0000313" key="2">
    <source>
        <dbReference type="WBParaSite" id="PDA_v2.g424.t1"/>
    </source>
</evidence>
<sequence>MKNICKLKHLQYLKSFTLWNLPEIFDVEDISAFMKDHCDTKIALSFDSEISEEYKIQLNTLIDNVIECGIYNHLIKYPGQNEEKYKIMYDHFYHEYKKLAAASKAISISQNVCLKKNKLKTTKN</sequence>
<reference evidence="2" key="1">
    <citation type="submission" date="2022-11" db="UniProtKB">
        <authorList>
            <consortium name="WormBaseParasite"/>
        </authorList>
    </citation>
    <scope>IDENTIFICATION</scope>
</reference>
<proteinExistence type="predicted"/>
<organism evidence="1 2">
    <name type="scientific">Panagrolaimus davidi</name>
    <dbReference type="NCBI Taxonomy" id="227884"/>
    <lineage>
        <taxon>Eukaryota</taxon>
        <taxon>Metazoa</taxon>
        <taxon>Ecdysozoa</taxon>
        <taxon>Nematoda</taxon>
        <taxon>Chromadorea</taxon>
        <taxon>Rhabditida</taxon>
        <taxon>Tylenchina</taxon>
        <taxon>Panagrolaimomorpha</taxon>
        <taxon>Panagrolaimoidea</taxon>
        <taxon>Panagrolaimidae</taxon>
        <taxon>Panagrolaimus</taxon>
    </lineage>
</organism>
<protein>
    <submittedName>
        <fullName evidence="2">Uncharacterized protein</fullName>
    </submittedName>
</protein>